<sequence>MKVNKSFSLFLLLGLAACSTQKDEPLQPLDDVMMQAFYWDVPVDDQAKNGTWWDHLSSLVPELKAAGISSLWTPIPAKGNWGIYDSGYGIYDHYDLGNYDQKGSVETRYGSRAELERMIGVMHQAGIKVYSDVVLNHLYGGNENFESNPAVTEYIKVGRGEPYPKSDIQWKNDTAYTRTHLFFPKHTGDGEPNYEWHYQHFHPSSASDSLTDFTDDVLRPCTKFFGNDLDTYNEEVQQRLCDWGKWLKGKIGFDGFRLDFVRGLQPEFVSRWVKSLSLQDGHQPFIVGEYWAEDGRYIKEWVDSVAQGGADVHAFDFPLKFTLTEMCNKSGDEFDMSRLAHAGMIRGFGLPVDNVVTFVDNHDTGKEHDKWIVKDYAMAYAYILTHEGTPCVFYPHFYAVTQHDVDNPSLEVTAPTDLQLDLRHLIDIRRQYLGGTLAVLTEEQVGRDLQSPTKHLYVARRQGNGQKDGAIIVFNNHDTDTLSITLNVNPDGFTDWSGQTLVNLLNPKETITVGNDGQATLSAPNRGYSIWTIQ</sequence>
<evidence type="ECO:0000313" key="11">
    <source>
        <dbReference type="Proteomes" id="UP000806522"/>
    </source>
</evidence>
<dbReference type="InterPro" id="IPR013776">
    <property type="entry name" value="A-amylase_thermo"/>
</dbReference>
<reference evidence="10" key="1">
    <citation type="submission" date="2019-04" db="EMBL/GenBank/DDBJ databases">
        <title>Evolution of Biomass-Degrading Anaerobic Consortia Revealed by Metagenomics.</title>
        <authorList>
            <person name="Peng X."/>
        </authorList>
    </citation>
    <scope>NUCLEOTIDE SEQUENCE</scope>
    <source>
        <strain evidence="10">SIG140</strain>
    </source>
</reference>
<dbReference type="Proteomes" id="UP000806522">
    <property type="component" value="Unassembled WGS sequence"/>
</dbReference>
<dbReference type="SMART" id="SM00642">
    <property type="entry name" value="Aamy"/>
    <property type="match status" value="1"/>
</dbReference>
<accession>A0A9D5SBW4</accession>
<evidence type="ECO:0000313" key="10">
    <source>
        <dbReference type="EMBL" id="MBE6271115.1"/>
    </source>
</evidence>
<evidence type="ECO:0000256" key="6">
    <source>
        <dbReference type="ARBA" id="ARBA00023295"/>
    </source>
</evidence>
<keyword evidence="4" id="KW-0378">Hydrolase</keyword>
<dbReference type="PIRSF" id="PIRSF001021">
    <property type="entry name" value="Alph-amls_thrmst"/>
    <property type="match status" value="1"/>
</dbReference>
<feature type="domain" description="Glycosyl hydrolase family 13 catalytic" evidence="9">
    <location>
        <begin position="31"/>
        <end position="429"/>
    </location>
</feature>
<dbReference type="Pfam" id="PF00128">
    <property type="entry name" value="Alpha-amylase"/>
    <property type="match status" value="1"/>
</dbReference>
<dbReference type="AlphaFoldDB" id="A0A9D5SBW4"/>
<protein>
    <recommendedName>
        <fullName evidence="9">Glycosyl hydrolase family 13 catalytic domain-containing protein</fullName>
    </recommendedName>
</protein>
<dbReference type="Gene3D" id="3.30.750.90">
    <property type="match status" value="1"/>
</dbReference>
<feature type="binding site" evidence="8">
    <location>
        <position position="136"/>
    </location>
    <ligand>
        <name>Ca(2+)</name>
        <dbReference type="ChEBI" id="CHEBI:29108"/>
        <label>1</label>
    </ligand>
</feature>
<dbReference type="PANTHER" id="PTHR43447">
    <property type="entry name" value="ALPHA-AMYLASE"/>
    <property type="match status" value="1"/>
</dbReference>
<keyword evidence="6" id="KW-0326">Glycosidase</keyword>
<name>A0A9D5SBW4_XYLRU</name>
<evidence type="ECO:0000256" key="3">
    <source>
        <dbReference type="ARBA" id="ARBA00022723"/>
    </source>
</evidence>
<gene>
    <name evidence="10" type="ORF">E7101_09205</name>
</gene>
<dbReference type="InterPro" id="IPR006047">
    <property type="entry name" value="GH13_cat_dom"/>
</dbReference>
<evidence type="ECO:0000256" key="8">
    <source>
        <dbReference type="PIRSR" id="PIRSR001021-2"/>
    </source>
</evidence>
<comment type="caution">
    <text evidence="10">The sequence shown here is derived from an EMBL/GenBank/DDBJ whole genome shotgun (WGS) entry which is preliminary data.</text>
</comment>
<organism evidence="10 11">
    <name type="scientific">Xylanibacter ruminicola</name>
    <name type="common">Prevotella ruminicola</name>
    <dbReference type="NCBI Taxonomy" id="839"/>
    <lineage>
        <taxon>Bacteria</taxon>
        <taxon>Pseudomonadati</taxon>
        <taxon>Bacteroidota</taxon>
        <taxon>Bacteroidia</taxon>
        <taxon>Bacteroidales</taxon>
        <taxon>Prevotellaceae</taxon>
        <taxon>Xylanibacter</taxon>
    </lineage>
</organism>
<comment type="similarity">
    <text evidence="2">Belongs to the glycosyl hydrolase 13 family.</text>
</comment>
<evidence type="ECO:0000259" key="9">
    <source>
        <dbReference type="SMART" id="SM00642"/>
    </source>
</evidence>
<proteinExistence type="inferred from homology"/>
<dbReference type="Gene3D" id="3.20.20.80">
    <property type="entry name" value="Glycosidases"/>
    <property type="match status" value="1"/>
</dbReference>
<dbReference type="SUPFAM" id="SSF51445">
    <property type="entry name" value="(Trans)glycosidases"/>
    <property type="match status" value="1"/>
</dbReference>
<comment type="cofactor">
    <cofactor evidence="1">
        <name>Ca(2+)</name>
        <dbReference type="ChEBI" id="CHEBI:29108"/>
    </cofactor>
</comment>
<evidence type="ECO:0000256" key="2">
    <source>
        <dbReference type="ARBA" id="ARBA00008061"/>
    </source>
</evidence>
<dbReference type="PROSITE" id="PS51257">
    <property type="entry name" value="PROKAR_LIPOPROTEIN"/>
    <property type="match status" value="1"/>
</dbReference>
<dbReference type="EMBL" id="SUYC01000009">
    <property type="protein sequence ID" value="MBE6271115.1"/>
    <property type="molecule type" value="Genomic_DNA"/>
</dbReference>
<feature type="active site" description="Nucleophile" evidence="7">
    <location>
        <position position="259"/>
    </location>
</feature>
<dbReference type="GO" id="GO:0004553">
    <property type="term" value="F:hydrolase activity, hydrolyzing O-glycosyl compounds"/>
    <property type="evidence" value="ECO:0007669"/>
    <property type="project" value="InterPro"/>
</dbReference>
<evidence type="ECO:0000256" key="7">
    <source>
        <dbReference type="PIRSR" id="PIRSR001021-1"/>
    </source>
</evidence>
<keyword evidence="5" id="KW-0119">Carbohydrate metabolism</keyword>
<keyword evidence="8" id="KW-0106">Calcium</keyword>
<dbReference type="InterPro" id="IPR017853">
    <property type="entry name" value="GH"/>
</dbReference>
<dbReference type="InterPro" id="IPR013780">
    <property type="entry name" value="Glyco_hydro_b"/>
</dbReference>
<feature type="binding site" evidence="8">
    <location>
        <position position="228"/>
    </location>
    <ligand>
        <name>Ca(2+)</name>
        <dbReference type="ChEBI" id="CHEBI:29108"/>
        <label>1</label>
    </ligand>
</feature>
<feature type="binding site" evidence="8">
    <location>
        <position position="230"/>
    </location>
    <ligand>
        <name>Ca(2+)</name>
        <dbReference type="ChEBI" id="CHEBI:29108"/>
        <label>2</label>
    </ligand>
</feature>
<dbReference type="GO" id="GO:0005509">
    <property type="term" value="F:calcium ion binding"/>
    <property type="evidence" value="ECO:0007669"/>
    <property type="project" value="InterPro"/>
</dbReference>
<keyword evidence="3 8" id="KW-0479">Metal-binding</keyword>
<evidence type="ECO:0000256" key="5">
    <source>
        <dbReference type="ARBA" id="ARBA00023277"/>
    </source>
</evidence>
<dbReference type="Gene3D" id="2.60.40.1180">
    <property type="entry name" value="Golgi alpha-mannosidase II"/>
    <property type="match status" value="1"/>
</dbReference>
<feature type="active site" description="Proton donor" evidence="7">
    <location>
        <position position="289"/>
    </location>
</feature>
<evidence type="ECO:0000256" key="4">
    <source>
        <dbReference type="ARBA" id="ARBA00022801"/>
    </source>
</evidence>
<dbReference type="GO" id="GO:0005975">
    <property type="term" value="P:carbohydrate metabolic process"/>
    <property type="evidence" value="ECO:0007669"/>
    <property type="project" value="InterPro"/>
</dbReference>
<evidence type="ECO:0000256" key="1">
    <source>
        <dbReference type="ARBA" id="ARBA00001913"/>
    </source>
</evidence>